<feature type="domain" description="Tyrosine specific protein phosphatases" evidence="3">
    <location>
        <begin position="160"/>
        <end position="235"/>
    </location>
</feature>
<dbReference type="InterPro" id="IPR003595">
    <property type="entry name" value="Tyr_Pase_cat"/>
</dbReference>
<evidence type="ECO:0000259" key="2">
    <source>
        <dbReference type="PROSITE" id="PS50055"/>
    </source>
</evidence>
<dbReference type="InterPro" id="IPR016130">
    <property type="entry name" value="Tyr_Pase_AS"/>
</dbReference>
<dbReference type="Proteomes" id="UP000594638">
    <property type="component" value="Unassembled WGS sequence"/>
</dbReference>
<dbReference type="Gramene" id="OE9A048346T1">
    <property type="protein sequence ID" value="OE9A048346C1"/>
    <property type="gene ID" value="OE9A048346"/>
</dbReference>
<dbReference type="EMBL" id="CACTIH010004370">
    <property type="protein sequence ID" value="CAA2990713.1"/>
    <property type="molecule type" value="Genomic_DNA"/>
</dbReference>
<keyword evidence="5" id="KW-1185">Reference proteome</keyword>
<feature type="domain" description="Tyrosine-protein phosphatase" evidence="2">
    <location>
        <begin position="53"/>
        <end position="244"/>
    </location>
</feature>
<dbReference type="InterPro" id="IPR000242">
    <property type="entry name" value="PTP_cat"/>
</dbReference>
<evidence type="ECO:0000313" key="5">
    <source>
        <dbReference type="Proteomes" id="UP000594638"/>
    </source>
</evidence>
<dbReference type="PROSITE" id="PS50055">
    <property type="entry name" value="TYR_PHOSPHATASE_PTP"/>
    <property type="match status" value="1"/>
</dbReference>
<dbReference type="PANTHER" id="PTHR19134:SF449">
    <property type="entry name" value="TYROSINE-PROTEIN PHOSPHATASE 1"/>
    <property type="match status" value="1"/>
</dbReference>
<dbReference type="GO" id="GO:0004725">
    <property type="term" value="F:protein tyrosine phosphatase activity"/>
    <property type="evidence" value="ECO:0007669"/>
    <property type="project" value="InterPro"/>
</dbReference>
<name>A0A8S0SDP7_OLEEU</name>
<dbReference type="OrthoDB" id="10253954at2759"/>
<organism evidence="4 5">
    <name type="scientific">Olea europaea subsp. europaea</name>
    <dbReference type="NCBI Taxonomy" id="158383"/>
    <lineage>
        <taxon>Eukaryota</taxon>
        <taxon>Viridiplantae</taxon>
        <taxon>Streptophyta</taxon>
        <taxon>Embryophyta</taxon>
        <taxon>Tracheophyta</taxon>
        <taxon>Spermatophyta</taxon>
        <taxon>Magnoliopsida</taxon>
        <taxon>eudicotyledons</taxon>
        <taxon>Gunneridae</taxon>
        <taxon>Pentapetalae</taxon>
        <taxon>asterids</taxon>
        <taxon>lamiids</taxon>
        <taxon>Lamiales</taxon>
        <taxon>Oleaceae</taxon>
        <taxon>Oleeae</taxon>
        <taxon>Olea</taxon>
    </lineage>
</organism>
<feature type="region of interest" description="Disordered" evidence="1">
    <location>
        <begin position="19"/>
        <end position="52"/>
    </location>
</feature>
<dbReference type="InterPro" id="IPR000387">
    <property type="entry name" value="Tyr_Pase_dom"/>
</dbReference>
<sequence>MMSRNIPLPASLDISPAAAQAASHTLTQRERARRAASLSKTDSPFRTSIGHANPHANRYGDIIPYDRTLVHLSSEKYVNANWISELALSNEVKARKYIAAQAPLQNTLEEWWSLFLLPNGPRICVMLTGLTHPEGEIEIKHIEYLNWPDHGVPSTSLGLLDLVKLVEKLTAEEPERPLLVHCSAGVGRTGTFIAVSNILRYLPYLESTKEDVVMQVVENAREQRCLMVQTEAQLQFVRQCAKEAWLAWKGKQVD</sequence>
<dbReference type="SMART" id="SM00194">
    <property type="entry name" value="PTPc"/>
    <property type="match status" value="1"/>
</dbReference>
<dbReference type="AlphaFoldDB" id="A0A8S0SDP7"/>
<dbReference type="PANTHER" id="PTHR19134">
    <property type="entry name" value="RECEPTOR-TYPE TYROSINE-PROTEIN PHOSPHATASE"/>
    <property type="match status" value="1"/>
</dbReference>
<dbReference type="PROSITE" id="PS00383">
    <property type="entry name" value="TYR_PHOSPHATASE_1"/>
    <property type="match status" value="1"/>
</dbReference>
<gene>
    <name evidence="4" type="ORF">OLEA9_A048346</name>
</gene>
<dbReference type="Pfam" id="PF00102">
    <property type="entry name" value="Y_phosphatase"/>
    <property type="match status" value="2"/>
</dbReference>
<evidence type="ECO:0000313" key="4">
    <source>
        <dbReference type="EMBL" id="CAA2990713.1"/>
    </source>
</evidence>
<dbReference type="SUPFAM" id="SSF52799">
    <property type="entry name" value="(Phosphotyrosine protein) phosphatases II"/>
    <property type="match status" value="1"/>
</dbReference>
<dbReference type="PROSITE" id="PS50056">
    <property type="entry name" value="TYR_PHOSPHATASE_2"/>
    <property type="match status" value="1"/>
</dbReference>
<dbReference type="Gene3D" id="3.90.190.10">
    <property type="entry name" value="Protein tyrosine phosphatase superfamily"/>
    <property type="match status" value="2"/>
</dbReference>
<dbReference type="InterPro" id="IPR029021">
    <property type="entry name" value="Prot-tyrosine_phosphatase-like"/>
</dbReference>
<protein>
    <submittedName>
        <fullName evidence="4">Receptor-type tyrosine- phosphatase eta</fullName>
    </submittedName>
</protein>
<keyword evidence="4" id="KW-0675">Receptor</keyword>
<dbReference type="InterPro" id="IPR050348">
    <property type="entry name" value="Protein-Tyr_Phosphatase"/>
</dbReference>
<comment type="caution">
    <text evidence="4">The sequence shown here is derived from an EMBL/GenBank/DDBJ whole genome shotgun (WGS) entry which is preliminary data.</text>
</comment>
<evidence type="ECO:0000259" key="3">
    <source>
        <dbReference type="PROSITE" id="PS50056"/>
    </source>
</evidence>
<reference evidence="4 5" key="1">
    <citation type="submission" date="2019-12" db="EMBL/GenBank/DDBJ databases">
        <authorList>
            <person name="Alioto T."/>
            <person name="Alioto T."/>
            <person name="Gomez Garrido J."/>
        </authorList>
    </citation>
    <scope>NUCLEOTIDE SEQUENCE [LARGE SCALE GENOMIC DNA]</scope>
</reference>
<dbReference type="PRINTS" id="PR00700">
    <property type="entry name" value="PRTYPHPHTASE"/>
</dbReference>
<evidence type="ECO:0000256" key="1">
    <source>
        <dbReference type="SAM" id="MobiDB-lite"/>
    </source>
</evidence>
<dbReference type="SMART" id="SM00404">
    <property type="entry name" value="PTPc_motif"/>
    <property type="match status" value="1"/>
</dbReference>
<accession>A0A8S0SDP7</accession>
<proteinExistence type="predicted"/>